<evidence type="ECO:0000256" key="4">
    <source>
        <dbReference type="ARBA" id="ARBA00023145"/>
    </source>
</evidence>
<dbReference type="GO" id="GO:0017000">
    <property type="term" value="P:antibiotic biosynthetic process"/>
    <property type="evidence" value="ECO:0007669"/>
    <property type="project" value="InterPro"/>
</dbReference>
<dbReference type="RefSeq" id="WP_082368251.1">
    <property type="nucleotide sequence ID" value="NZ_BBYR01000032.1"/>
</dbReference>
<dbReference type="Pfam" id="PF01804">
    <property type="entry name" value="Penicil_amidase"/>
    <property type="match status" value="1"/>
</dbReference>
<dbReference type="EMBL" id="BBYR01000032">
    <property type="protein sequence ID" value="GAP36128.1"/>
    <property type="molecule type" value="Genomic_DNA"/>
</dbReference>
<keyword evidence="4" id="KW-0865">Zymogen</keyword>
<dbReference type="OrthoDB" id="9760084at2"/>
<dbReference type="AlphaFoldDB" id="A0A0K8P0G8"/>
<dbReference type="SUPFAM" id="SSF56235">
    <property type="entry name" value="N-terminal nucleophile aminohydrolases (Ntn hydrolases)"/>
    <property type="match status" value="1"/>
</dbReference>
<evidence type="ECO:0000313" key="6">
    <source>
        <dbReference type="Proteomes" id="UP000037660"/>
    </source>
</evidence>
<dbReference type="Proteomes" id="UP000037660">
    <property type="component" value="Unassembled WGS sequence"/>
</dbReference>
<comment type="caution">
    <text evidence="5">The sequence shown here is derived from an EMBL/GenBank/DDBJ whole genome shotgun (WGS) entry which is preliminary data.</text>
</comment>
<dbReference type="GO" id="GO:0016811">
    <property type="term" value="F:hydrolase activity, acting on carbon-nitrogen (but not peptide) bonds, in linear amides"/>
    <property type="evidence" value="ECO:0007669"/>
    <property type="project" value="InterPro"/>
</dbReference>
<keyword evidence="6" id="KW-1185">Reference proteome</keyword>
<organism evidence="5 6">
    <name type="scientific">Piscinibacter sakaiensis</name>
    <name type="common">Ideonella sakaiensis</name>
    <dbReference type="NCBI Taxonomy" id="1547922"/>
    <lineage>
        <taxon>Bacteria</taxon>
        <taxon>Pseudomonadati</taxon>
        <taxon>Pseudomonadota</taxon>
        <taxon>Betaproteobacteria</taxon>
        <taxon>Burkholderiales</taxon>
        <taxon>Sphaerotilaceae</taxon>
        <taxon>Piscinibacter</taxon>
    </lineage>
</organism>
<dbReference type="STRING" id="1547922.ISF6_1968"/>
<reference evidence="6" key="1">
    <citation type="submission" date="2015-07" db="EMBL/GenBank/DDBJ databases">
        <title>Discovery of a poly(ethylene terephthalate assimilation.</title>
        <authorList>
            <person name="Yoshida S."/>
            <person name="Hiraga K."/>
            <person name="Takehana T."/>
            <person name="Taniguchi I."/>
            <person name="Yamaji H."/>
            <person name="Maeda Y."/>
            <person name="Toyohara K."/>
            <person name="Miyamoto K."/>
            <person name="Kimura Y."/>
            <person name="Oda K."/>
        </authorList>
    </citation>
    <scope>NUCLEOTIDE SEQUENCE [LARGE SCALE GENOMIC DNA]</scope>
    <source>
        <strain evidence="6">NBRC 110686 / TISTR 2288 / 201-F6</strain>
    </source>
</reference>
<dbReference type="InterPro" id="IPR043147">
    <property type="entry name" value="Penicillin_amidase_A-knob"/>
</dbReference>
<comment type="similarity">
    <text evidence="1">Belongs to the peptidase S45 family.</text>
</comment>
<dbReference type="Gene3D" id="1.10.1400.10">
    <property type="match status" value="1"/>
</dbReference>
<accession>A0A0K8P0G8</accession>
<protein>
    <submittedName>
        <fullName evidence="5">Acyl-homoserine lactone acylase PvdQ</fullName>
        <ecNumber evidence="5">3.5.1.-</ecNumber>
    </submittedName>
</protein>
<evidence type="ECO:0000256" key="1">
    <source>
        <dbReference type="ARBA" id="ARBA00006586"/>
    </source>
</evidence>
<dbReference type="EC" id="3.5.1.-" evidence="5"/>
<evidence type="ECO:0000256" key="2">
    <source>
        <dbReference type="ARBA" id="ARBA00022729"/>
    </source>
</evidence>
<sequence length="837" mass="89889">MAPTPTFPRPRHRALAPAAATALLLLTACGGGNDGEATAPAPQFSAEIRRTAMGIPHVKAADMAGLGYGYGYAQAEDNLCTMADSFLTYRGERSRWFGPDALLLASSTIGRPANLDADFFHRHVLNDTAVAAFAAAQSADVQQLIDGFVAGYNRLVREVKAGGQAGRHAACRNEAWVAPIVRGDLYRRLYQSNFAGGYSNFLPNIANAQPPATASTPDTVASARDARPTRRQAREIGRAFAALDLQVGGKEGVGSNMYGFGSDASDVPLLFGNPHWYWRGPDRFYQAQLTIPGRFDVSGTSFLGVPMILIGFNNDVAWSHTVSTARRFGFFQLTLAAGDSKAYMKDGVKVPMKATPISVEVRQADGSLRTVTRTLYASEHGPLVNLALLNPALAWSSTTAFAIRDINAENYRTFRTWLRWAQAKSLDEFAAIQREEASIPWVNTVAVGRGSARAWYADIGAMPNVTPAQVASCTTPFGAALAAALPRVPFFDGSRAACDWVDDADSKQRGAIGPARMPSLLRSDWVANMNDSYWLANPLQPLTGFPDIVGPTGSTQSLRTRLGHLKVQQRLAGSDGNAGTRVDATLLRSLVLDNRVLSAELTREAALPVVCASPSIALAADALTGTSFNPPVSVDVSAACSTLQAWNGRGEPTARGTHVWDEFWNRVSRLPAAQLWTTPFNPADPINTPRGLRTDNPAALQQAFAAAVYRVQQSGFAVDATRSEVLFATRNGNRIGLYGGCGSSGYFTIACSENRIEQGGYSMDANPNGNSYMQVVSFPAGGVQAHTFLTFSQSDDPASPNHADYTRRYAAKDWLRVPYTEAEIAADAALRKVSISE</sequence>
<dbReference type="InterPro" id="IPR029055">
    <property type="entry name" value="Ntn_hydrolases_N"/>
</dbReference>
<evidence type="ECO:0000313" key="5">
    <source>
        <dbReference type="EMBL" id="GAP36128.1"/>
    </source>
</evidence>
<evidence type="ECO:0000256" key="3">
    <source>
        <dbReference type="ARBA" id="ARBA00022801"/>
    </source>
</evidence>
<keyword evidence="2" id="KW-0732">Signal</keyword>
<dbReference type="Gene3D" id="2.30.120.10">
    <property type="match status" value="1"/>
</dbReference>
<name>A0A0K8P0G8_PISS1</name>
<dbReference type="InterPro" id="IPR023343">
    <property type="entry name" value="Penicillin_amidase_dom1"/>
</dbReference>
<dbReference type="InterPro" id="IPR002692">
    <property type="entry name" value="S45"/>
</dbReference>
<dbReference type="InterPro" id="IPR043146">
    <property type="entry name" value="Penicillin_amidase_N_B-knob"/>
</dbReference>
<reference evidence="5 6" key="2">
    <citation type="journal article" date="2016" name="Science">
        <title>A bacterium that degrades and assimilates poly(ethylene terephthalate).</title>
        <authorList>
            <person name="Yoshida S."/>
            <person name="Hiraga K."/>
            <person name="Takehana T."/>
            <person name="Taniguchi I."/>
            <person name="Yamaji H."/>
            <person name="Maeda Y."/>
            <person name="Toyohara K."/>
            <person name="Miyamoto K."/>
            <person name="Kimura Y."/>
            <person name="Oda K."/>
        </authorList>
    </citation>
    <scope>NUCLEOTIDE SEQUENCE [LARGE SCALE GENOMIC DNA]</scope>
    <source>
        <strain evidence="6">NBRC 110686 / TISTR 2288 / 201-F6</strain>
    </source>
</reference>
<dbReference type="Gene3D" id="3.60.20.10">
    <property type="entry name" value="Glutamine Phosphoribosylpyrophosphate, subunit 1, domain 1"/>
    <property type="match status" value="1"/>
</dbReference>
<gene>
    <name evidence="5" type="ORF">ISF6_1968</name>
</gene>
<keyword evidence="3 5" id="KW-0378">Hydrolase</keyword>
<proteinExistence type="inferred from homology"/>
<dbReference type="PANTHER" id="PTHR34218:SF3">
    <property type="entry name" value="ACYL-HOMOSERINE LACTONE ACYLASE PVDQ"/>
    <property type="match status" value="1"/>
</dbReference>
<dbReference type="PANTHER" id="PTHR34218">
    <property type="entry name" value="PEPTIDASE S45 PENICILLIN AMIDASE"/>
    <property type="match status" value="1"/>
</dbReference>
<dbReference type="Gene3D" id="1.10.439.10">
    <property type="entry name" value="Penicillin Amidohydrolase, domain 1"/>
    <property type="match status" value="1"/>
</dbReference>